<dbReference type="EMBL" id="BRLB01000001">
    <property type="protein sequence ID" value="GKX28070.1"/>
    <property type="molecule type" value="Genomic_DNA"/>
</dbReference>
<name>A0A9W5Y8S1_9FIRM</name>
<keyword evidence="2" id="KW-1185">Reference proteome</keyword>
<comment type="caution">
    <text evidence="1">The sequence shown here is derived from an EMBL/GenBank/DDBJ whole genome shotgun (WGS) entry which is preliminary data.</text>
</comment>
<proteinExistence type="predicted"/>
<dbReference type="AlphaFoldDB" id="A0A9W5Y8S1"/>
<accession>A0A9W5Y8S1</accession>
<dbReference type="Proteomes" id="UP001144256">
    <property type="component" value="Unassembled WGS sequence"/>
</dbReference>
<dbReference type="RefSeq" id="WP_281812004.1">
    <property type="nucleotide sequence ID" value="NZ_BRLB01000001.1"/>
</dbReference>
<protein>
    <submittedName>
        <fullName evidence="1">Uncharacterized protein</fullName>
    </submittedName>
</protein>
<reference evidence="1" key="1">
    <citation type="submission" date="2022-06" db="EMBL/GenBank/DDBJ databases">
        <title>Vallitalea longa sp. nov., an anaerobic bacterium isolated from marine sediment.</title>
        <authorList>
            <person name="Hirano S."/>
            <person name="Terahara T."/>
            <person name="Mori K."/>
            <person name="Hamada M."/>
            <person name="Matsumoto R."/>
            <person name="Kobayashi T."/>
        </authorList>
    </citation>
    <scope>NUCLEOTIDE SEQUENCE</scope>
    <source>
        <strain evidence="1">SH18-1</strain>
    </source>
</reference>
<evidence type="ECO:0000313" key="2">
    <source>
        <dbReference type="Proteomes" id="UP001144256"/>
    </source>
</evidence>
<sequence>MCREELENIVKDIHDEFQVELAICEVFTRRWSYITGTDNYISGRFRIKINDKYGIIVNCNEQDVDKIKDYVKKG</sequence>
<evidence type="ECO:0000313" key="1">
    <source>
        <dbReference type="EMBL" id="GKX28070.1"/>
    </source>
</evidence>
<organism evidence="1 2">
    <name type="scientific">Vallitalea longa</name>
    <dbReference type="NCBI Taxonomy" id="2936439"/>
    <lineage>
        <taxon>Bacteria</taxon>
        <taxon>Bacillati</taxon>
        <taxon>Bacillota</taxon>
        <taxon>Clostridia</taxon>
        <taxon>Lachnospirales</taxon>
        <taxon>Vallitaleaceae</taxon>
        <taxon>Vallitalea</taxon>
    </lineage>
</organism>
<gene>
    <name evidence="1" type="ORF">SH1V18_05500</name>
</gene>